<reference evidence="1 2" key="1">
    <citation type="submission" date="2016-12" db="EMBL/GenBank/DDBJ databases">
        <title>Genomic comparison of strains in the 'Actinomyces naeslundii' group.</title>
        <authorList>
            <person name="Mughal S.R."/>
            <person name="Do T."/>
            <person name="Gilbert S.C."/>
            <person name="Witherden E.A."/>
            <person name="Didelot X."/>
            <person name="Beighton D."/>
        </authorList>
    </citation>
    <scope>NUCLEOTIDE SEQUENCE [LARGE SCALE GENOMIC DNA]</scope>
    <source>
        <strain evidence="1 2">WE6B-3</strain>
    </source>
</reference>
<dbReference type="Proteomes" id="UP000186781">
    <property type="component" value="Unassembled WGS sequence"/>
</dbReference>
<accession>A0ABX3EYP0</accession>
<gene>
    <name evidence="1" type="ORF">BKH13_13735</name>
</gene>
<sequence length="145" mass="15903">MSVFIVSPEHIHVLLDAALRYTDEIGMTVHTSDGQALTVDRTNRDKVGQMLLETNAASAGARRQENAELYIYSYATPVRFDWEAIDVLKAINCYEYQACEAPGWDTSAAKAFAEGLRRAVIPALPGYTDAPWEITTTSTPAATTC</sequence>
<dbReference type="RefSeq" id="WP_075410509.1">
    <property type="nucleotide sequence ID" value="NZ_MSKX01000052.1"/>
</dbReference>
<organism evidence="1 2">
    <name type="scientific">Actinomyces naeslundii</name>
    <dbReference type="NCBI Taxonomy" id="1655"/>
    <lineage>
        <taxon>Bacteria</taxon>
        <taxon>Bacillati</taxon>
        <taxon>Actinomycetota</taxon>
        <taxon>Actinomycetes</taxon>
        <taxon>Actinomycetales</taxon>
        <taxon>Actinomycetaceae</taxon>
        <taxon>Actinomyces</taxon>
    </lineage>
</organism>
<comment type="caution">
    <text evidence="1">The sequence shown here is derived from an EMBL/GenBank/DDBJ whole genome shotgun (WGS) entry which is preliminary data.</text>
</comment>
<evidence type="ECO:0000313" key="2">
    <source>
        <dbReference type="Proteomes" id="UP000186781"/>
    </source>
</evidence>
<evidence type="ECO:0000313" key="1">
    <source>
        <dbReference type="EMBL" id="OLO80198.1"/>
    </source>
</evidence>
<name>A0ABX3EYP0_ACTNA</name>
<keyword evidence="2" id="KW-1185">Reference proteome</keyword>
<proteinExistence type="predicted"/>
<dbReference type="EMBL" id="MSKX01000052">
    <property type="protein sequence ID" value="OLO80198.1"/>
    <property type="molecule type" value="Genomic_DNA"/>
</dbReference>
<protein>
    <submittedName>
        <fullName evidence="1">Uncharacterized protein</fullName>
    </submittedName>
</protein>